<evidence type="ECO:0000313" key="2">
    <source>
        <dbReference type="Proteomes" id="UP000244855"/>
    </source>
</evidence>
<dbReference type="AlphaFoldDB" id="A0A2V1D7I7"/>
<keyword evidence="2" id="KW-1185">Reference proteome</keyword>
<organism evidence="1 2">
    <name type="scientific">Periconia macrospinosa</name>
    <dbReference type="NCBI Taxonomy" id="97972"/>
    <lineage>
        <taxon>Eukaryota</taxon>
        <taxon>Fungi</taxon>
        <taxon>Dikarya</taxon>
        <taxon>Ascomycota</taxon>
        <taxon>Pezizomycotina</taxon>
        <taxon>Dothideomycetes</taxon>
        <taxon>Pleosporomycetidae</taxon>
        <taxon>Pleosporales</taxon>
        <taxon>Massarineae</taxon>
        <taxon>Periconiaceae</taxon>
        <taxon>Periconia</taxon>
    </lineage>
</organism>
<dbReference type="Proteomes" id="UP000244855">
    <property type="component" value="Unassembled WGS sequence"/>
</dbReference>
<proteinExistence type="predicted"/>
<protein>
    <submittedName>
        <fullName evidence="1">Uncharacterized protein</fullName>
    </submittedName>
</protein>
<dbReference type="EMBL" id="KZ805614">
    <property type="protein sequence ID" value="PVH93119.1"/>
    <property type="molecule type" value="Genomic_DNA"/>
</dbReference>
<sequence length="179" mass="20269">MLFFSNLMSMIDCRYRCGSKKLVVPACARALSSIAVRSTSVGNQHVAHVPKYAFHLSTHPPNHTQHVVTYPLMPINAVTIASHPLPSTSCVGHDRLSLFSLLLQPIMYTYIIYTSSLIQTIEEEIGLYRPVNVQKHSVAAELSNVHRYVWSSHERTGSIRGWHESRLVLVWIMTKPTWC</sequence>
<name>A0A2V1D7I7_9PLEO</name>
<accession>A0A2V1D7I7</accession>
<evidence type="ECO:0000313" key="1">
    <source>
        <dbReference type="EMBL" id="PVH93119.1"/>
    </source>
</evidence>
<reference evidence="1 2" key="1">
    <citation type="journal article" date="2018" name="Sci. Rep.">
        <title>Comparative genomics provides insights into the lifestyle and reveals functional heterogeneity of dark septate endophytic fungi.</title>
        <authorList>
            <person name="Knapp D.G."/>
            <person name="Nemeth J.B."/>
            <person name="Barry K."/>
            <person name="Hainaut M."/>
            <person name="Henrissat B."/>
            <person name="Johnson J."/>
            <person name="Kuo A."/>
            <person name="Lim J.H.P."/>
            <person name="Lipzen A."/>
            <person name="Nolan M."/>
            <person name="Ohm R.A."/>
            <person name="Tamas L."/>
            <person name="Grigoriev I.V."/>
            <person name="Spatafora J.W."/>
            <person name="Nagy L.G."/>
            <person name="Kovacs G.M."/>
        </authorList>
    </citation>
    <scope>NUCLEOTIDE SEQUENCE [LARGE SCALE GENOMIC DNA]</scope>
    <source>
        <strain evidence="1 2">DSE2036</strain>
    </source>
</reference>
<gene>
    <name evidence="1" type="ORF">DM02DRAFT_249315</name>
</gene>